<evidence type="ECO:0000256" key="6">
    <source>
        <dbReference type="ARBA" id="ARBA00022614"/>
    </source>
</evidence>
<dbReference type="GO" id="GO:0004674">
    <property type="term" value="F:protein serine/threonine kinase activity"/>
    <property type="evidence" value="ECO:0007669"/>
    <property type="project" value="UniProtKB-EC"/>
</dbReference>
<dbReference type="InterPro" id="IPR032675">
    <property type="entry name" value="LRR_dom_sf"/>
</dbReference>
<dbReference type="Pfam" id="PF11721">
    <property type="entry name" value="Malectin"/>
    <property type="match status" value="1"/>
</dbReference>
<evidence type="ECO:0000256" key="9">
    <source>
        <dbReference type="ARBA" id="ARBA00022729"/>
    </source>
</evidence>
<keyword evidence="9" id="KW-0732">Signal</keyword>
<dbReference type="Pfam" id="PF00069">
    <property type="entry name" value="Pkinase"/>
    <property type="match status" value="1"/>
</dbReference>
<evidence type="ECO:0000256" key="1">
    <source>
        <dbReference type="ARBA" id="ARBA00004236"/>
    </source>
</evidence>
<dbReference type="Gramene" id="mRNA:HanXRQr2_Chr15g0671401">
    <property type="protein sequence ID" value="mRNA:HanXRQr2_Chr15g0671401"/>
    <property type="gene ID" value="HanXRQr2_Chr15g0671401"/>
</dbReference>
<keyword evidence="6" id="KW-0433">Leucine-rich repeat</keyword>
<evidence type="ECO:0000256" key="15">
    <source>
        <dbReference type="ARBA" id="ARBA00023136"/>
    </source>
</evidence>
<dbReference type="Proteomes" id="UP000215914">
    <property type="component" value="Unassembled WGS sequence"/>
</dbReference>
<dbReference type="Pfam" id="PF00560">
    <property type="entry name" value="LRR_1"/>
    <property type="match status" value="3"/>
</dbReference>
<keyword evidence="10" id="KW-0677">Repeat</keyword>
<keyword evidence="5" id="KW-0597">Phosphoprotein</keyword>
<protein>
    <recommendedName>
        <fullName evidence="3">non-specific serine/threonine protein kinase</fullName>
        <ecNumber evidence="3">2.7.11.1</ecNumber>
    </recommendedName>
</protein>
<dbReference type="EMBL" id="MNCJ02000330">
    <property type="protein sequence ID" value="KAF5762649.1"/>
    <property type="molecule type" value="Genomic_DNA"/>
</dbReference>
<dbReference type="SUPFAM" id="SSF56112">
    <property type="entry name" value="Protein kinase-like (PK-like)"/>
    <property type="match status" value="1"/>
</dbReference>
<evidence type="ECO:0000256" key="16">
    <source>
        <dbReference type="ARBA" id="ARBA00023170"/>
    </source>
</evidence>
<comment type="catalytic activity">
    <reaction evidence="19">
        <text>L-seryl-[protein] + ATP = O-phospho-L-seryl-[protein] + ADP + H(+)</text>
        <dbReference type="Rhea" id="RHEA:17989"/>
        <dbReference type="Rhea" id="RHEA-COMP:9863"/>
        <dbReference type="Rhea" id="RHEA-COMP:11604"/>
        <dbReference type="ChEBI" id="CHEBI:15378"/>
        <dbReference type="ChEBI" id="CHEBI:29999"/>
        <dbReference type="ChEBI" id="CHEBI:30616"/>
        <dbReference type="ChEBI" id="CHEBI:83421"/>
        <dbReference type="ChEBI" id="CHEBI:456216"/>
        <dbReference type="EC" id="2.7.11.1"/>
    </reaction>
</comment>
<keyword evidence="24" id="KW-1185">Reference proteome</keyword>
<evidence type="ECO:0000256" key="5">
    <source>
        <dbReference type="ARBA" id="ARBA00022553"/>
    </source>
</evidence>
<evidence type="ECO:0000256" key="2">
    <source>
        <dbReference type="ARBA" id="ARBA00004479"/>
    </source>
</evidence>
<dbReference type="EC" id="2.7.11.1" evidence="3"/>
<evidence type="ECO:0000256" key="13">
    <source>
        <dbReference type="ARBA" id="ARBA00022840"/>
    </source>
</evidence>
<keyword evidence="15 21" id="KW-0472">Membrane</keyword>
<evidence type="ECO:0000256" key="11">
    <source>
        <dbReference type="ARBA" id="ARBA00022741"/>
    </source>
</evidence>
<dbReference type="GO" id="GO:0004672">
    <property type="term" value="F:protein kinase activity"/>
    <property type="evidence" value="ECO:0000318"/>
    <property type="project" value="GO_Central"/>
</dbReference>
<evidence type="ECO:0000256" key="8">
    <source>
        <dbReference type="ARBA" id="ARBA00022692"/>
    </source>
</evidence>
<dbReference type="PANTHER" id="PTHR48006">
    <property type="entry name" value="LEUCINE-RICH REPEAT-CONTAINING PROTEIN DDB_G0281931-RELATED"/>
    <property type="match status" value="1"/>
</dbReference>
<evidence type="ECO:0000256" key="3">
    <source>
        <dbReference type="ARBA" id="ARBA00012513"/>
    </source>
</evidence>
<dbReference type="InterPro" id="IPR011009">
    <property type="entry name" value="Kinase-like_dom_sf"/>
</dbReference>
<dbReference type="FunFam" id="3.80.10.10:FF:000041">
    <property type="entry name" value="LRR receptor-like serine/threonine-protein kinase ERECTA"/>
    <property type="match status" value="1"/>
</dbReference>
<evidence type="ECO:0000313" key="23">
    <source>
        <dbReference type="EMBL" id="KAF5762649.1"/>
    </source>
</evidence>
<feature type="binding site" evidence="20">
    <location>
        <position position="672"/>
    </location>
    <ligand>
        <name>ATP</name>
        <dbReference type="ChEBI" id="CHEBI:30616"/>
    </ligand>
</feature>
<name>A0A9K3DY05_HELAN</name>
<evidence type="ECO:0000256" key="14">
    <source>
        <dbReference type="ARBA" id="ARBA00022989"/>
    </source>
</evidence>
<dbReference type="InterPro" id="IPR008271">
    <property type="entry name" value="Ser/Thr_kinase_AS"/>
</dbReference>
<evidence type="ECO:0000256" key="20">
    <source>
        <dbReference type="PROSITE-ProRule" id="PRU10141"/>
    </source>
</evidence>
<evidence type="ECO:0000313" key="24">
    <source>
        <dbReference type="Proteomes" id="UP000215914"/>
    </source>
</evidence>
<dbReference type="Gene3D" id="3.30.200.20">
    <property type="entry name" value="Phosphorylase Kinase, domain 1"/>
    <property type="match status" value="1"/>
</dbReference>
<feature type="transmembrane region" description="Helical" evidence="21">
    <location>
        <begin position="6"/>
        <end position="26"/>
    </location>
</feature>
<dbReference type="GO" id="GO:0005886">
    <property type="term" value="C:plasma membrane"/>
    <property type="evidence" value="ECO:0007669"/>
    <property type="project" value="UniProtKB-SubCell"/>
</dbReference>
<evidence type="ECO:0000256" key="12">
    <source>
        <dbReference type="ARBA" id="ARBA00022777"/>
    </source>
</evidence>
<dbReference type="Gene3D" id="2.60.120.430">
    <property type="entry name" value="Galactose-binding lectin"/>
    <property type="match status" value="1"/>
</dbReference>
<dbReference type="Gene3D" id="3.80.10.10">
    <property type="entry name" value="Ribonuclease Inhibitor"/>
    <property type="match status" value="3"/>
</dbReference>
<keyword evidence="11 20" id="KW-0547">Nucleotide-binding</keyword>
<dbReference type="FunFam" id="3.80.10.10:FF:000433">
    <property type="entry name" value="Putative LRR receptor-like serine/threonine-protein kinase isoform A"/>
    <property type="match status" value="1"/>
</dbReference>
<proteinExistence type="predicted"/>
<dbReference type="CDD" id="cd14066">
    <property type="entry name" value="STKc_IRAK"/>
    <property type="match status" value="1"/>
</dbReference>
<dbReference type="SUPFAM" id="SSF52058">
    <property type="entry name" value="L domain-like"/>
    <property type="match status" value="1"/>
</dbReference>
<dbReference type="AlphaFoldDB" id="A0A9K3DY05"/>
<feature type="transmembrane region" description="Helical" evidence="21">
    <location>
        <begin position="584"/>
        <end position="606"/>
    </location>
</feature>
<sequence>MVAHPLLFLMEMLAIILILYSSFVFAKLDTQEGEVLKEILEKLGMGEWSFGKDPCSSRVNPKDDKVYVYMECLCPFKNNTTCHIINMDLSRNYLSGSVPSEWANMRLRNISLMGNRLSGPFPKTLTRMTTLVDLSIEGNRFSGPIPGEIANLKNLTKLVISSNDFTGQLPVTLANLTNLTDMRINDNNFTGKIPNFIGQWTKIEKLYIQGCSLEGPFPYSSISALTQLVDLRISDLKGGAYSKFPQLEKMTNLKKLLLRNCLIHGTIPEYIGNMKLEALDLSFNNFSGRIPQSFSQLRNAKYIYLTQNNLSGTIPEWVFTSTKDVDVSYNQFIWDASHPHMCAQGFVNMVQSHSSAINDGTNILPCLRKDFPCNKSNDQLAYSMFINCGGEEVYINNTLKYKEDLESKLTPYYDGGNWAFSSTGNFLDDSGDDVYIISNTSNLHNISTSDTKLFINARTAAISLTYYGLCLLNGNYNLTLYFAEIVFSQDKSYNSLGKRVFDVYVQGELKIKDFDIVKEAGGTGRAVLKKYTVNVQKNTLKIQLYWAGKGTTCIPKRGSYGPIISAISVEPNFKPPNFGKKTKVGLIAGTIGGVLFFVVLIISILWRKGYIMGGKTADSELRASDLEKKNIFTYKQIQAATKNFDPLNKLGKGGFGSVFKGVLLDGTIIAVKQLSDVSKQGAREFVNEIGILSAARHPNLIRIYGCCAEGSQLLLIYEYMENNSLSHALLGNEKRLKAKLTWPVRFKICLGIARGLVYLHEESQLKIIHRDIKASNVLLDEDFNAKISDFGLAKLHDDQNTHVTTRVVGTMFYMAPEYATRGYLTPKADVYGFGIVALEIVSGISVYTELMSDVKGYCIIDKALMLKGRDLLKMVDKDLGSDYSSEKALTVLNVAVLCLEVSAIRPTMSQTCNMLEGKLNINDFRRSMRPPLDQPIDISLLWPDYKRNDTETGASTSTQSVFTDSFVTEDFITKDFITELPTFSS</sequence>
<dbReference type="FunFam" id="1.10.510.10:FF:001106">
    <property type="entry name" value="Probable LRR receptor-like serine/threonine-protein kinase At1g29720"/>
    <property type="match status" value="1"/>
</dbReference>
<evidence type="ECO:0000256" key="4">
    <source>
        <dbReference type="ARBA" id="ARBA00022475"/>
    </source>
</evidence>
<evidence type="ECO:0000259" key="22">
    <source>
        <dbReference type="PROSITE" id="PS50011"/>
    </source>
</evidence>
<evidence type="ECO:0000256" key="17">
    <source>
        <dbReference type="ARBA" id="ARBA00023180"/>
    </source>
</evidence>
<evidence type="ECO:0000256" key="21">
    <source>
        <dbReference type="SAM" id="Phobius"/>
    </source>
</evidence>
<keyword evidence="7 23" id="KW-0808">Transferase</keyword>
<dbReference type="InterPro" id="IPR051824">
    <property type="entry name" value="LRR_Rcpt-Like_S/T_Kinase"/>
</dbReference>
<accession>A0A9K3DY05</accession>
<reference evidence="23" key="1">
    <citation type="journal article" date="2017" name="Nature">
        <title>The sunflower genome provides insights into oil metabolism, flowering and Asterid evolution.</title>
        <authorList>
            <person name="Badouin H."/>
            <person name="Gouzy J."/>
            <person name="Grassa C.J."/>
            <person name="Murat F."/>
            <person name="Staton S.E."/>
            <person name="Cottret L."/>
            <person name="Lelandais-Briere C."/>
            <person name="Owens G.L."/>
            <person name="Carrere S."/>
            <person name="Mayjonade B."/>
            <person name="Legrand L."/>
            <person name="Gill N."/>
            <person name="Kane N.C."/>
            <person name="Bowers J.E."/>
            <person name="Hubner S."/>
            <person name="Bellec A."/>
            <person name="Berard A."/>
            <person name="Berges H."/>
            <person name="Blanchet N."/>
            <person name="Boniface M.C."/>
            <person name="Brunel D."/>
            <person name="Catrice O."/>
            <person name="Chaidir N."/>
            <person name="Claudel C."/>
            <person name="Donnadieu C."/>
            <person name="Faraut T."/>
            <person name="Fievet G."/>
            <person name="Helmstetter N."/>
            <person name="King M."/>
            <person name="Knapp S.J."/>
            <person name="Lai Z."/>
            <person name="Le Paslier M.C."/>
            <person name="Lippi Y."/>
            <person name="Lorenzon L."/>
            <person name="Mandel J.R."/>
            <person name="Marage G."/>
            <person name="Marchand G."/>
            <person name="Marquand E."/>
            <person name="Bret-Mestries E."/>
            <person name="Morien E."/>
            <person name="Nambeesan S."/>
            <person name="Nguyen T."/>
            <person name="Pegot-Espagnet P."/>
            <person name="Pouilly N."/>
            <person name="Raftis F."/>
            <person name="Sallet E."/>
            <person name="Schiex T."/>
            <person name="Thomas J."/>
            <person name="Vandecasteele C."/>
            <person name="Vares D."/>
            <person name="Vear F."/>
            <person name="Vautrin S."/>
            <person name="Crespi M."/>
            <person name="Mangin B."/>
            <person name="Burke J.M."/>
            <person name="Salse J."/>
            <person name="Munos S."/>
            <person name="Vincourt P."/>
            <person name="Rieseberg L.H."/>
            <person name="Langlade N.B."/>
        </authorList>
    </citation>
    <scope>NUCLEOTIDE SEQUENCE</scope>
    <source>
        <tissue evidence="23">Leaves</tissue>
    </source>
</reference>
<keyword evidence="8 21" id="KW-0812">Transmembrane</keyword>
<dbReference type="PANTHER" id="PTHR48006:SF68">
    <property type="entry name" value="PROTEIN KINASE DOMAIN-CONTAINING PROTEIN"/>
    <property type="match status" value="1"/>
</dbReference>
<comment type="caution">
    <text evidence="23">The sequence shown here is derived from an EMBL/GenBank/DDBJ whole genome shotgun (WGS) entry which is preliminary data.</text>
</comment>
<keyword evidence="14 21" id="KW-1133">Transmembrane helix</keyword>
<evidence type="ECO:0000256" key="18">
    <source>
        <dbReference type="ARBA" id="ARBA00047899"/>
    </source>
</evidence>
<dbReference type="PROSITE" id="PS00107">
    <property type="entry name" value="PROTEIN_KINASE_ATP"/>
    <property type="match status" value="1"/>
</dbReference>
<keyword evidence="17" id="KW-0325">Glycoprotein</keyword>
<evidence type="ECO:0000256" key="19">
    <source>
        <dbReference type="ARBA" id="ARBA00048679"/>
    </source>
</evidence>
<keyword evidence="12" id="KW-0418">Kinase</keyword>
<evidence type="ECO:0000256" key="7">
    <source>
        <dbReference type="ARBA" id="ARBA00022679"/>
    </source>
</evidence>
<dbReference type="PROSITE" id="PS50011">
    <property type="entry name" value="PROTEIN_KINASE_DOM"/>
    <property type="match status" value="1"/>
</dbReference>
<comment type="subcellular location">
    <subcellularLocation>
        <location evidence="1">Cell membrane</location>
    </subcellularLocation>
    <subcellularLocation>
        <location evidence="2">Membrane</location>
        <topology evidence="2">Single-pass type I membrane protein</topology>
    </subcellularLocation>
</comment>
<dbReference type="InterPro" id="IPR021720">
    <property type="entry name" value="Malectin_dom"/>
</dbReference>
<evidence type="ECO:0000256" key="10">
    <source>
        <dbReference type="ARBA" id="ARBA00022737"/>
    </source>
</evidence>
<dbReference type="SMART" id="SM00220">
    <property type="entry name" value="S_TKc"/>
    <property type="match status" value="1"/>
</dbReference>
<dbReference type="GO" id="GO:0045088">
    <property type="term" value="P:regulation of innate immune response"/>
    <property type="evidence" value="ECO:0000318"/>
    <property type="project" value="GO_Central"/>
</dbReference>
<organism evidence="23 24">
    <name type="scientific">Helianthus annuus</name>
    <name type="common">Common sunflower</name>
    <dbReference type="NCBI Taxonomy" id="4232"/>
    <lineage>
        <taxon>Eukaryota</taxon>
        <taxon>Viridiplantae</taxon>
        <taxon>Streptophyta</taxon>
        <taxon>Embryophyta</taxon>
        <taxon>Tracheophyta</taxon>
        <taxon>Spermatophyta</taxon>
        <taxon>Magnoliopsida</taxon>
        <taxon>eudicotyledons</taxon>
        <taxon>Gunneridae</taxon>
        <taxon>Pentapetalae</taxon>
        <taxon>asterids</taxon>
        <taxon>campanulids</taxon>
        <taxon>Asterales</taxon>
        <taxon>Asteraceae</taxon>
        <taxon>Asteroideae</taxon>
        <taxon>Heliantheae alliance</taxon>
        <taxon>Heliantheae</taxon>
        <taxon>Helianthus</taxon>
    </lineage>
</organism>
<keyword evidence="16" id="KW-0675">Receptor</keyword>
<dbReference type="GO" id="GO:0005524">
    <property type="term" value="F:ATP binding"/>
    <property type="evidence" value="ECO:0007669"/>
    <property type="project" value="UniProtKB-UniRule"/>
</dbReference>
<reference evidence="23" key="2">
    <citation type="submission" date="2020-06" db="EMBL/GenBank/DDBJ databases">
        <title>Helianthus annuus Genome sequencing and assembly Release 2.</title>
        <authorList>
            <person name="Gouzy J."/>
            <person name="Langlade N."/>
            <person name="Munos S."/>
        </authorList>
    </citation>
    <scope>NUCLEOTIDE SEQUENCE</scope>
    <source>
        <tissue evidence="23">Leaves</tissue>
    </source>
</reference>
<dbReference type="PROSITE" id="PS00108">
    <property type="entry name" value="PROTEIN_KINASE_ST"/>
    <property type="match status" value="1"/>
</dbReference>
<dbReference type="FunFam" id="3.30.200.20:FF:000162">
    <property type="entry name" value="Adenine nucleotide alpha hydrolase-like domain kinase"/>
    <property type="match status" value="1"/>
</dbReference>
<feature type="domain" description="Protein kinase" evidence="22">
    <location>
        <begin position="644"/>
        <end position="908"/>
    </location>
</feature>
<dbReference type="InterPro" id="IPR000719">
    <property type="entry name" value="Prot_kinase_dom"/>
</dbReference>
<dbReference type="Gene3D" id="1.10.510.10">
    <property type="entry name" value="Transferase(Phosphotransferase) domain 1"/>
    <property type="match status" value="1"/>
</dbReference>
<dbReference type="FunFam" id="2.60.120.430:FF:000004">
    <property type="entry name" value="Putative leucine-rich repeat receptor-like serine/threonine-protein kinase"/>
    <property type="match status" value="1"/>
</dbReference>
<gene>
    <name evidence="23" type="ORF">HanXRQr2_Chr15g0671401</name>
</gene>
<keyword evidence="13 20" id="KW-0067">ATP-binding</keyword>
<dbReference type="InterPro" id="IPR001611">
    <property type="entry name" value="Leu-rich_rpt"/>
</dbReference>
<comment type="catalytic activity">
    <reaction evidence="18">
        <text>L-threonyl-[protein] + ATP = O-phospho-L-threonyl-[protein] + ADP + H(+)</text>
        <dbReference type="Rhea" id="RHEA:46608"/>
        <dbReference type="Rhea" id="RHEA-COMP:11060"/>
        <dbReference type="Rhea" id="RHEA-COMP:11605"/>
        <dbReference type="ChEBI" id="CHEBI:15378"/>
        <dbReference type="ChEBI" id="CHEBI:30013"/>
        <dbReference type="ChEBI" id="CHEBI:30616"/>
        <dbReference type="ChEBI" id="CHEBI:61977"/>
        <dbReference type="ChEBI" id="CHEBI:456216"/>
        <dbReference type="EC" id="2.7.11.1"/>
    </reaction>
</comment>
<dbReference type="InterPro" id="IPR017441">
    <property type="entry name" value="Protein_kinase_ATP_BS"/>
</dbReference>
<dbReference type="FunFam" id="3.80.10.10:FF:000383">
    <property type="entry name" value="Leucine-rich repeat receptor protein kinase EMS1"/>
    <property type="match status" value="1"/>
</dbReference>
<keyword evidence="4" id="KW-1003">Cell membrane</keyword>